<feature type="region of interest" description="Disordered" evidence="6">
    <location>
        <begin position="555"/>
        <end position="578"/>
    </location>
</feature>
<dbReference type="PANTHER" id="PTHR47969:SF9">
    <property type="entry name" value="KINESIN-LIKE PROTEIN"/>
    <property type="match status" value="1"/>
</dbReference>
<dbReference type="InterPro" id="IPR027640">
    <property type="entry name" value="Kinesin-like_fam"/>
</dbReference>
<dbReference type="ExpressionAtlas" id="A0A178UH29">
    <property type="expression patterns" value="baseline and differential"/>
</dbReference>
<dbReference type="InterPro" id="IPR001752">
    <property type="entry name" value="Kinesin_motor_dom"/>
</dbReference>
<dbReference type="GO" id="GO:0005874">
    <property type="term" value="C:microtubule"/>
    <property type="evidence" value="ECO:0007669"/>
    <property type="project" value="UniProtKB-KW"/>
</dbReference>
<gene>
    <name evidence="8" type="ordered locus">AXX17_At5g01500</name>
</gene>
<evidence type="ECO:0000256" key="1">
    <source>
        <dbReference type="ARBA" id="ARBA00022741"/>
    </source>
</evidence>
<dbReference type="InterPro" id="IPR027417">
    <property type="entry name" value="P-loop_NTPase"/>
</dbReference>
<dbReference type="GO" id="GO:0005524">
    <property type="term" value="F:ATP binding"/>
    <property type="evidence" value="ECO:0007669"/>
    <property type="project" value="UniProtKB-UniRule"/>
</dbReference>
<evidence type="ECO:0000256" key="2">
    <source>
        <dbReference type="ARBA" id="ARBA00022840"/>
    </source>
</evidence>
<keyword evidence="1 4" id="KW-0547">Nucleotide-binding</keyword>
<keyword evidence="3 4" id="KW-0505">Motor protein</keyword>
<dbReference type="FunFam" id="3.40.850.10:FF:000087">
    <property type="entry name" value="Kinesin-like protein"/>
    <property type="match status" value="1"/>
</dbReference>
<dbReference type="SUPFAM" id="SSF52540">
    <property type="entry name" value="P-loop containing nucleoside triphosphate hydrolases"/>
    <property type="match status" value="1"/>
</dbReference>
<dbReference type="Gene3D" id="3.40.850.10">
    <property type="entry name" value="Kinesin motor domain"/>
    <property type="match status" value="1"/>
</dbReference>
<sequence>MVSGKILKPGKVNKAHGIFSERELPLKAIVSKFGPQSNKRQFWLDSVSRRIMEITHLTRMVDSKTPAKTKLLDSSSISNVRVVLRVRPFLPREISDESCDGRSCVSVIGGDGGDTSEVAVYLKDPDSCRNESYQLDAFYGREDDNVKHIFDREVSPLIPGIFHGFNATVLAYGATGSGKTFTMQGIDELPGLMPLTMSTILSMCEKTRSRAEISYYEVYMDRCWDLLEVKDNEIAVWDDKDGQVHLKGLSSVPVKSMSEFQEAYLCGVQRRKVAHTGLNDVSSRSHGVLVISVTSQGLVTGKINLIDLAGNEDNRRTGNEGIRLQESAKINQSLFALSNVVYALNNNLPRVPYRETKLTRILQDSLGGTSRALMVACLNPGEYQESLRTVSLAARSRHISNNVSLNPKVETPKVKIDMEAKLQAWLESKGKMKSAHRMMAIRSPLMGTNQTSISQSSVKKLLCHRSAIAESAKLAGTGQRDAFVTARNLFGVETLAASHLWEPIRNLQLASPTKEDERDTSGEENLLVSEASLRDNTLDVEKKYTELSPLREALSPIDSNAKPNSAHGSSPFLKPMTPKTPFLSTNPEIMQMEGTCQKFNAWSNNLKTSLIKEYIHFLNTANRGAKGIKGNLTSIVSIDFTACSSVSFFCFQGIGQKMAEYIIELRETSPLKSLTDLEKIGFTSRQVHNLFKKATEGVLEKPVSASTTP</sequence>
<dbReference type="AlphaFoldDB" id="A0A178UH29"/>
<feature type="domain" description="Kinesin motor" evidence="7">
    <location>
        <begin position="79"/>
        <end position="399"/>
    </location>
</feature>
<feature type="binding site" evidence="4">
    <location>
        <begin position="173"/>
        <end position="180"/>
    </location>
    <ligand>
        <name>ATP</name>
        <dbReference type="ChEBI" id="CHEBI:30616"/>
    </ligand>
</feature>
<evidence type="ECO:0000313" key="8">
    <source>
        <dbReference type="EMBL" id="OAO93113.1"/>
    </source>
</evidence>
<dbReference type="CDD" id="cd01376">
    <property type="entry name" value="KISc_KID_like"/>
    <property type="match status" value="1"/>
</dbReference>
<name>A0A178UH29_ARATH</name>
<feature type="compositionally biased region" description="Polar residues" evidence="6">
    <location>
        <begin position="557"/>
        <end position="568"/>
    </location>
</feature>
<dbReference type="GO" id="GO:0008017">
    <property type="term" value="F:microtubule binding"/>
    <property type="evidence" value="ECO:0007669"/>
    <property type="project" value="InterPro"/>
</dbReference>
<evidence type="ECO:0000256" key="3">
    <source>
        <dbReference type="ARBA" id="ARBA00023175"/>
    </source>
</evidence>
<evidence type="ECO:0000256" key="5">
    <source>
        <dbReference type="RuleBase" id="RU000394"/>
    </source>
</evidence>
<dbReference type="EMBL" id="LUHQ01000005">
    <property type="protein sequence ID" value="OAO93113.1"/>
    <property type="molecule type" value="Genomic_DNA"/>
</dbReference>
<protein>
    <recommendedName>
        <fullName evidence="5">Kinesin-like protein</fullName>
    </recommendedName>
</protein>
<proteinExistence type="inferred from homology"/>
<reference evidence="9" key="1">
    <citation type="journal article" date="2016" name="Proc. Natl. Acad. Sci. U.S.A.">
        <title>Chromosome-level assembly of Arabidopsis thaliana Ler reveals the extent of translocation and inversion polymorphisms.</title>
        <authorList>
            <person name="Zapata L."/>
            <person name="Ding J."/>
            <person name="Willing E.M."/>
            <person name="Hartwig B."/>
            <person name="Bezdan D."/>
            <person name="Jiao W.B."/>
            <person name="Patel V."/>
            <person name="Velikkakam James G."/>
            <person name="Koornneef M."/>
            <person name="Ossowski S."/>
            <person name="Schneeberger K."/>
        </authorList>
    </citation>
    <scope>NUCLEOTIDE SEQUENCE [LARGE SCALE GENOMIC DNA]</scope>
    <source>
        <strain evidence="9">cv. Landsberg erecta</strain>
    </source>
</reference>
<dbReference type="Pfam" id="PF00225">
    <property type="entry name" value="Kinesin"/>
    <property type="match status" value="1"/>
</dbReference>
<evidence type="ECO:0000256" key="4">
    <source>
        <dbReference type="PROSITE-ProRule" id="PRU00283"/>
    </source>
</evidence>
<comment type="caution">
    <text evidence="8">The sequence shown here is derived from an EMBL/GenBank/DDBJ whole genome shotgun (WGS) entry which is preliminary data.</text>
</comment>
<dbReference type="Proteomes" id="UP000078284">
    <property type="component" value="Chromosome 5"/>
</dbReference>
<keyword evidence="5" id="KW-0493">Microtubule</keyword>
<organism evidence="8 9">
    <name type="scientific">Arabidopsis thaliana</name>
    <name type="common">Mouse-ear cress</name>
    <dbReference type="NCBI Taxonomy" id="3702"/>
    <lineage>
        <taxon>Eukaryota</taxon>
        <taxon>Viridiplantae</taxon>
        <taxon>Streptophyta</taxon>
        <taxon>Embryophyta</taxon>
        <taxon>Tracheophyta</taxon>
        <taxon>Spermatophyta</taxon>
        <taxon>Magnoliopsida</taxon>
        <taxon>eudicotyledons</taxon>
        <taxon>Gunneridae</taxon>
        <taxon>Pentapetalae</taxon>
        <taxon>rosids</taxon>
        <taxon>malvids</taxon>
        <taxon>Brassicales</taxon>
        <taxon>Brassicaceae</taxon>
        <taxon>Camelineae</taxon>
        <taxon>Arabidopsis</taxon>
    </lineage>
</organism>
<dbReference type="GO" id="GO:0003777">
    <property type="term" value="F:microtubule motor activity"/>
    <property type="evidence" value="ECO:0007669"/>
    <property type="project" value="InterPro"/>
</dbReference>
<evidence type="ECO:0000259" key="7">
    <source>
        <dbReference type="PROSITE" id="PS50067"/>
    </source>
</evidence>
<dbReference type="PROSITE" id="PS50067">
    <property type="entry name" value="KINESIN_MOTOR_2"/>
    <property type="match status" value="1"/>
</dbReference>
<dbReference type="GO" id="GO:0007018">
    <property type="term" value="P:microtubule-based movement"/>
    <property type="evidence" value="ECO:0007669"/>
    <property type="project" value="InterPro"/>
</dbReference>
<evidence type="ECO:0000256" key="6">
    <source>
        <dbReference type="SAM" id="MobiDB-lite"/>
    </source>
</evidence>
<dbReference type="PROSITE" id="PS00411">
    <property type="entry name" value="KINESIN_MOTOR_1"/>
    <property type="match status" value="1"/>
</dbReference>
<dbReference type="SMART" id="SM00129">
    <property type="entry name" value="KISc"/>
    <property type="match status" value="1"/>
</dbReference>
<dbReference type="PRINTS" id="PR00380">
    <property type="entry name" value="KINESINHEAVY"/>
</dbReference>
<evidence type="ECO:0000313" key="9">
    <source>
        <dbReference type="Proteomes" id="UP000078284"/>
    </source>
</evidence>
<dbReference type="InterPro" id="IPR036961">
    <property type="entry name" value="Kinesin_motor_dom_sf"/>
</dbReference>
<dbReference type="PANTHER" id="PTHR47969">
    <property type="entry name" value="CHROMOSOME-ASSOCIATED KINESIN KIF4A-RELATED"/>
    <property type="match status" value="1"/>
</dbReference>
<accession>A0A178UH29</accession>
<comment type="similarity">
    <text evidence="4 5">Belongs to the TRAFAC class myosin-kinesin ATPase superfamily. Kinesin family.</text>
</comment>
<keyword evidence="2 4" id="KW-0067">ATP-binding</keyword>
<dbReference type="InterPro" id="IPR019821">
    <property type="entry name" value="Kinesin_motor_CS"/>
</dbReference>